<evidence type="ECO:0000256" key="8">
    <source>
        <dbReference type="ARBA" id="ARBA00023315"/>
    </source>
</evidence>
<keyword evidence="4 10" id="KW-1133">Transmembrane helix</keyword>
<dbReference type="GO" id="GO:0005794">
    <property type="term" value="C:Golgi apparatus"/>
    <property type="evidence" value="ECO:0007669"/>
    <property type="project" value="TreeGrafter"/>
</dbReference>
<dbReference type="GO" id="GO:0016491">
    <property type="term" value="F:oxidoreductase activity"/>
    <property type="evidence" value="ECO:0007669"/>
    <property type="project" value="UniProtKB-KW"/>
</dbReference>
<comment type="catalytic activity">
    <reaction evidence="9 10">
        <text>L-cysteinyl-[protein] + hexadecanoyl-CoA = S-hexadecanoyl-L-cysteinyl-[protein] + CoA</text>
        <dbReference type="Rhea" id="RHEA:36683"/>
        <dbReference type="Rhea" id="RHEA-COMP:10131"/>
        <dbReference type="Rhea" id="RHEA-COMP:11032"/>
        <dbReference type="ChEBI" id="CHEBI:29950"/>
        <dbReference type="ChEBI" id="CHEBI:57287"/>
        <dbReference type="ChEBI" id="CHEBI:57379"/>
        <dbReference type="ChEBI" id="CHEBI:74151"/>
        <dbReference type="EC" id="2.3.1.225"/>
    </reaction>
</comment>
<evidence type="ECO:0000256" key="5">
    <source>
        <dbReference type="ARBA" id="ARBA00023136"/>
    </source>
</evidence>
<evidence type="ECO:0000256" key="4">
    <source>
        <dbReference type="ARBA" id="ARBA00022989"/>
    </source>
</evidence>
<dbReference type="PROSITE" id="PS50216">
    <property type="entry name" value="DHHC"/>
    <property type="match status" value="1"/>
</dbReference>
<dbReference type="GO" id="GO:0005783">
    <property type="term" value="C:endoplasmic reticulum"/>
    <property type="evidence" value="ECO:0007669"/>
    <property type="project" value="TreeGrafter"/>
</dbReference>
<feature type="transmembrane region" description="Helical" evidence="10">
    <location>
        <begin position="232"/>
        <end position="254"/>
    </location>
</feature>
<dbReference type="EMBL" id="DS550068">
    <property type="protein sequence ID" value="EDR23996.1"/>
    <property type="molecule type" value="Genomic_DNA"/>
</dbReference>
<keyword evidence="12" id="KW-0560">Oxidoreductase</keyword>
<keyword evidence="3 10" id="KW-0812">Transmembrane</keyword>
<dbReference type="InterPro" id="IPR039859">
    <property type="entry name" value="PFA4/ZDH16/20/ERF2-like"/>
</dbReference>
<dbReference type="VEuPathDB" id="AmoebaDB:EDI_187240"/>
<feature type="domain" description="Palmitoyltransferase DHHC" evidence="11">
    <location>
        <begin position="141"/>
        <end position="271"/>
    </location>
</feature>
<comment type="similarity">
    <text evidence="10">Belongs to the DHHC palmitoyltransferase family.</text>
</comment>
<sequence length="303" mass="35995">MDKETTSILSPYNEEEKRILINTDCKNSFYSLYHETPPRSKHWCHSHCLLGGGFYKNFFSMALFFFPTVLYCISTIPSFYRVYPMLIVPFLLLFIIVCIFYFKTCYSNPGIIPRKYRIGNGNYELNNSKINVILPDNIVASRKFCITCLINKPLRCSHCRICNNCVEEFDHHCPWLGNCIGRRNYKSYIGIVFFCSVYLFYLIITSFISLFIGIQYPLTWTSFFDSWKSHWFVEPLTCIYCVPCFGLVFTLLLFHIYQISRGITTNERIKKRYIYNQGFIKNWIKFLFRPIPPIYPLFKNIFK</sequence>
<dbReference type="GO" id="GO:0006612">
    <property type="term" value="P:protein targeting to membrane"/>
    <property type="evidence" value="ECO:0007669"/>
    <property type="project" value="TreeGrafter"/>
</dbReference>
<dbReference type="KEGG" id="edi:EDI_187240"/>
<dbReference type="GeneID" id="5884778"/>
<protein>
    <recommendedName>
        <fullName evidence="10">Palmitoyltransferase</fullName>
        <ecNumber evidence="10">2.3.1.225</ecNumber>
    </recommendedName>
</protein>
<organism evidence="13">
    <name type="scientific">Entamoeba dispar (strain ATCC PRA-260 / SAW760)</name>
    <dbReference type="NCBI Taxonomy" id="370354"/>
    <lineage>
        <taxon>Eukaryota</taxon>
        <taxon>Amoebozoa</taxon>
        <taxon>Evosea</taxon>
        <taxon>Archamoebae</taxon>
        <taxon>Mastigamoebida</taxon>
        <taxon>Entamoebidae</taxon>
        <taxon>Entamoeba</taxon>
    </lineage>
</organism>
<keyword evidence="8 10" id="KW-0012">Acyltransferase</keyword>
<dbReference type="EC" id="2.3.1.225" evidence="10"/>
<proteinExistence type="inferred from homology"/>
<dbReference type="Proteomes" id="UP000008076">
    <property type="component" value="Unassembled WGS sequence"/>
</dbReference>
<comment type="subcellular location">
    <subcellularLocation>
        <location evidence="1">Endomembrane system</location>
        <topology evidence="1">Multi-pass membrane protein</topology>
    </subcellularLocation>
</comment>
<dbReference type="OrthoDB" id="4096362at2759"/>
<comment type="domain">
    <text evidence="10">The DHHC domain is required for palmitoyltransferase activity.</text>
</comment>
<feature type="transmembrane region" description="Helical" evidence="10">
    <location>
        <begin position="82"/>
        <end position="102"/>
    </location>
</feature>
<keyword evidence="2 10" id="KW-0808">Transferase</keyword>
<evidence type="ECO:0000256" key="1">
    <source>
        <dbReference type="ARBA" id="ARBA00004127"/>
    </source>
</evidence>
<evidence type="ECO:0000313" key="12">
    <source>
        <dbReference type="EMBL" id="EDR23996.1"/>
    </source>
</evidence>
<evidence type="ECO:0000256" key="10">
    <source>
        <dbReference type="RuleBase" id="RU079119"/>
    </source>
</evidence>
<dbReference type="GO" id="GO:0019706">
    <property type="term" value="F:protein-cysteine S-palmitoyltransferase activity"/>
    <property type="evidence" value="ECO:0007669"/>
    <property type="project" value="UniProtKB-EC"/>
</dbReference>
<dbReference type="PANTHER" id="PTHR22883:SF43">
    <property type="entry name" value="PALMITOYLTRANSFERASE APP"/>
    <property type="match status" value="1"/>
</dbReference>
<dbReference type="eggNOG" id="KOG1311">
    <property type="taxonomic scope" value="Eukaryota"/>
</dbReference>
<evidence type="ECO:0000256" key="9">
    <source>
        <dbReference type="ARBA" id="ARBA00048048"/>
    </source>
</evidence>
<evidence type="ECO:0000313" key="13">
    <source>
        <dbReference type="Proteomes" id="UP000008076"/>
    </source>
</evidence>
<evidence type="ECO:0000256" key="3">
    <source>
        <dbReference type="ARBA" id="ARBA00022692"/>
    </source>
</evidence>
<evidence type="ECO:0000256" key="2">
    <source>
        <dbReference type="ARBA" id="ARBA00022679"/>
    </source>
</evidence>
<keyword evidence="7" id="KW-0449">Lipoprotein</keyword>
<evidence type="ECO:0000256" key="6">
    <source>
        <dbReference type="ARBA" id="ARBA00023139"/>
    </source>
</evidence>
<dbReference type="PANTHER" id="PTHR22883">
    <property type="entry name" value="ZINC FINGER DHHC DOMAIN CONTAINING PROTEIN"/>
    <property type="match status" value="1"/>
</dbReference>
<reference evidence="13" key="1">
    <citation type="submission" date="2007-12" db="EMBL/GenBank/DDBJ databases">
        <title>Annotation of Entamoeba dispar SAW760.</title>
        <authorList>
            <person name="Lorenzi H."/>
            <person name="Inman J."/>
            <person name="Schobel S."/>
            <person name="Amedeo P."/>
            <person name="Caler E."/>
        </authorList>
    </citation>
    <scope>NUCLEOTIDE SEQUENCE [LARGE SCALE GENOMIC DNA]</scope>
    <source>
        <strain evidence="13">ATCC PRA-260 / SAW760</strain>
    </source>
</reference>
<dbReference type="RefSeq" id="XP_001739639.1">
    <property type="nucleotide sequence ID" value="XM_001739587.1"/>
</dbReference>
<feature type="transmembrane region" description="Helical" evidence="10">
    <location>
        <begin position="188"/>
        <end position="212"/>
    </location>
</feature>
<keyword evidence="5 10" id="KW-0472">Membrane</keyword>
<accession>B0ENB9</accession>
<feature type="transmembrane region" description="Helical" evidence="10">
    <location>
        <begin position="58"/>
        <end position="76"/>
    </location>
</feature>
<dbReference type="Pfam" id="PF01529">
    <property type="entry name" value="DHHC"/>
    <property type="match status" value="1"/>
</dbReference>
<dbReference type="AlphaFoldDB" id="B0ENB9"/>
<gene>
    <name evidence="12" type="ORF">EDI_187240</name>
</gene>
<evidence type="ECO:0000256" key="7">
    <source>
        <dbReference type="ARBA" id="ARBA00023288"/>
    </source>
</evidence>
<name>B0ENB9_ENTDS</name>
<evidence type="ECO:0000259" key="11">
    <source>
        <dbReference type="Pfam" id="PF01529"/>
    </source>
</evidence>
<keyword evidence="13" id="KW-1185">Reference proteome</keyword>
<dbReference type="OMA" id="WINILRH"/>
<dbReference type="InterPro" id="IPR001594">
    <property type="entry name" value="Palmitoyltrfase_DHHC"/>
</dbReference>
<keyword evidence="6" id="KW-0564">Palmitate</keyword>